<evidence type="ECO:0000313" key="3">
    <source>
        <dbReference type="Proteomes" id="UP000574390"/>
    </source>
</evidence>
<keyword evidence="1" id="KW-0732">Signal</keyword>
<gene>
    <name evidence="2" type="ORF">FOZ62_022440</name>
</gene>
<evidence type="ECO:0000256" key="1">
    <source>
        <dbReference type="SAM" id="SignalP"/>
    </source>
</evidence>
<name>A0A7J6SVZ8_PEROL</name>
<sequence>MKGLSSLLAVTYLLGSVSEPKPGLHRPADGDGLVNTIAAGTIRNAFYVLKPSDPFKDVPGLKVWRDCEYFGFQYSMEW</sequence>
<feature type="signal peptide" evidence="1">
    <location>
        <begin position="1"/>
        <end position="18"/>
    </location>
</feature>
<organism evidence="2 3">
    <name type="scientific">Perkinsus olseni</name>
    <name type="common">Perkinsus atlanticus</name>
    <dbReference type="NCBI Taxonomy" id="32597"/>
    <lineage>
        <taxon>Eukaryota</taxon>
        <taxon>Sar</taxon>
        <taxon>Alveolata</taxon>
        <taxon>Perkinsozoa</taxon>
        <taxon>Perkinsea</taxon>
        <taxon>Perkinsida</taxon>
        <taxon>Perkinsidae</taxon>
        <taxon>Perkinsus</taxon>
    </lineage>
</organism>
<feature type="chain" id="PRO_5029507489" evidence="1">
    <location>
        <begin position="19"/>
        <end position="78"/>
    </location>
</feature>
<dbReference type="AlphaFoldDB" id="A0A7J6SVZ8"/>
<evidence type="ECO:0000313" key="2">
    <source>
        <dbReference type="EMBL" id="KAF4736937.1"/>
    </source>
</evidence>
<protein>
    <submittedName>
        <fullName evidence="2">Uncharacterized protein</fullName>
    </submittedName>
</protein>
<accession>A0A7J6SVZ8</accession>
<dbReference type="Proteomes" id="UP000574390">
    <property type="component" value="Unassembled WGS sequence"/>
</dbReference>
<feature type="non-terminal residue" evidence="2">
    <location>
        <position position="1"/>
    </location>
</feature>
<reference evidence="2 3" key="1">
    <citation type="submission" date="2020-04" db="EMBL/GenBank/DDBJ databases">
        <title>Perkinsus olseni comparative genomics.</title>
        <authorList>
            <person name="Bogema D.R."/>
        </authorList>
    </citation>
    <scope>NUCLEOTIDE SEQUENCE [LARGE SCALE GENOMIC DNA]</scope>
    <source>
        <strain evidence="2">ATCC PRA-205</strain>
    </source>
</reference>
<dbReference type="EMBL" id="JABANM010011877">
    <property type="protein sequence ID" value="KAF4736937.1"/>
    <property type="molecule type" value="Genomic_DNA"/>
</dbReference>
<comment type="caution">
    <text evidence="2">The sequence shown here is derived from an EMBL/GenBank/DDBJ whole genome shotgun (WGS) entry which is preliminary data.</text>
</comment>
<proteinExistence type="predicted"/>